<reference evidence="1 2" key="1">
    <citation type="submission" date="2017-12" db="EMBL/GenBank/DDBJ databases">
        <title>The whole genome sequence of the Acidipropionibacterium virtanenii sp. nov. type strain JS278.</title>
        <authorList>
            <person name="Laine P."/>
            <person name="Deptula P."/>
            <person name="Varmanen P."/>
            <person name="Auvinen P."/>
        </authorList>
    </citation>
    <scope>NUCLEOTIDE SEQUENCE [LARGE SCALE GENOMIC DNA]</scope>
    <source>
        <strain evidence="1 2">JS278</strain>
    </source>
</reference>
<protein>
    <submittedName>
        <fullName evidence="1">Uncharacterized protein</fullName>
    </submittedName>
</protein>
<dbReference type="RefSeq" id="WP_220150000.1">
    <property type="nucleotide sequence ID" value="NZ_CP025198.1"/>
</dbReference>
<sequence>MTGGGADSGILETDLRKIIKDVSLAAREEHVGLAVLIDEARSYSERFQFTRIERLSPTDARNAIGLDGLDNGFFRARWDRVIPAENPLRSMHVVVLQLRPA</sequence>
<dbReference type="EMBL" id="CP025198">
    <property type="protein sequence ID" value="AXE40137.1"/>
    <property type="molecule type" value="Genomic_DNA"/>
</dbReference>
<evidence type="ECO:0000313" key="1">
    <source>
        <dbReference type="EMBL" id="AXE40137.1"/>
    </source>
</evidence>
<keyword evidence="2" id="KW-1185">Reference proteome</keyword>
<proteinExistence type="predicted"/>
<dbReference type="KEGG" id="acij:JS278_03003"/>
<dbReference type="Proteomes" id="UP000251995">
    <property type="component" value="Chromosome"/>
</dbReference>
<accession>A0A344UXY9</accession>
<organism evidence="1 2">
    <name type="scientific">Acidipropionibacterium virtanenii</name>
    <dbReference type="NCBI Taxonomy" id="2057246"/>
    <lineage>
        <taxon>Bacteria</taxon>
        <taxon>Bacillati</taxon>
        <taxon>Actinomycetota</taxon>
        <taxon>Actinomycetes</taxon>
        <taxon>Propionibacteriales</taxon>
        <taxon>Propionibacteriaceae</taxon>
        <taxon>Acidipropionibacterium</taxon>
    </lineage>
</organism>
<evidence type="ECO:0000313" key="2">
    <source>
        <dbReference type="Proteomes" id="UP000251995"/>
    </source>
</evidence>
<gene>
    <name evidence="1" type="ORF">JS278_03003</name>
</gene>
<dbReference type="AlphaFoldDB" id="A0A344UXY9"/>
<name>A0A344UXY9_9ACTN</name>